<dbReference type="NCBIfam" id="TIGR01453">
    <property type="entry name" value="grpIintron_endo"/>
    <property type="match status" value="1"/>
</dbReference>
<dbReference type="SUPFAM" id="SSF82771">
    <property type="entry name" value="GIY-YIG endonuclease"/>
    <property type="match status" value="1"/>
</dbReference>
<dbReference type="InterPro" id="IPR035901">
    <property type="entry name" value="GIY-YIG_endonuc_sf"/>
</dbReference>
<comment type="cofactor">
    <cofactor evidence="1">
        <name>Mg(2+)</name>
        <dbReference type="ChEBI" id="CHEBI:18420"/>
    </cofactor>
</comment>
<proteinExistence type="predicted"/>
<reference evidence="4 5" key="1">
    <citation type="submission" date="2020-07" db="EMBL/GenBank/DDBJ databases">
        <title>Taxonomic proposal: Crassvirales, a new order of highly abundant and diverse bacterial viruses.</title>
        <authorList>
            <person name="Shkoporov A.N."/>
            <person name="Stockdale S.R."/>
            <person name="Guerin E."/>
            <person name="Ross R.P."/>
            <person name="Hill C."/>
        </authorList>
    </citation>
    <scope>NUCLEOTIDE SEQUENCE [LARGE SCALE GENOMIC DNA]</scope>
</reference>
<dbReference type="InterPro" id="IPR036388">
    <property type="entry name" value="WH-like_DNA-bd_sf"/>
</dbReference>
<evidence type="ECO:0000256" key="2">
    <source>
        <dbReference type="ARBA" id="ARBA00022842"/>
    </source>
</evidence>
<dbReference type="Pfam" id="PF01541">
    <property type="entry name" value="GIY-YIG"/>
    <property type="match status" value="1"/>
</dbReference>
<dbReference type="InterPro" id="IPR006350">
    <property type="entry name" value="Intron_endoG1"/>
</dbReference>
<dbReference type="GeneID" id="65131331"/>
<dbReference type="PROSITE" id="PS50164">
    <property type="entry name" value="GIY_YIG"/>
    <property type="match status" value="1"/>
</dbReference>
<evidence type="ECO:0000259" key="3">
    <source>
        <dbReference type="PROSITE" id="PS50164"/>
    </source>
</evidence>
<dbReference type="KEGG" id="vg:65131331"/>
<name>A0A7M1RU99_9CAUD</name>
<keyword evidence="4" id="KW-0255">Endonuclease</keyword>
<feature type="domain" description="GIY-YIG" evidence="3">
    <location>
        <begin position="14"/>
        <end position="105"/>
    </location>
</feature>
<dbReference type="InterPro" id="IPR003647">
    <property type="entry name" value="Intron_nuc_1_rpt"/>
</dbReference>
<organism evidence="4 5">
    <name type="scientific">uncultured phage cr113_1</name>
    <dbReference type="NCBI Taxonomy" id="2772087"/>
    <lineage>
        <taxon>Viruses</taxon>
        <taxon>Duplodnaviria</taxon>
        <taxon>Heunggongvirae</taxon>
        <taxon>Uroviricota</taxon>
        <taxon>Caudoviricetes</taxon>
        <taxon>Crassvirales</taxon>
        <taxon>Suoliviridae</taxon>
        <taxon>Loutivirinae</taxon>
        <taxon>Buchavirus</taxon>
        <taxon>Buchavirus coli</taxon>
    </lineage>
</organism>
<dbReference type="Pfam" id="PF22083">
    <property type="entry name" value="I-HmuI_NUMOD-like"/>
    <property type="match status" value="1"/>
</dbReference>
<keyword evidence="4" id="KW-0378">Hydrolase</keyword>
<dbReference type="SUPFAM" id="SSF64496">
    <property type="entry name" value="DNA-binding domain of intron-encoded endonucleases"/>
    <property type="match status" value="1"/>
</dbReference>
<keyword evidence="5" id="KW-1185">Reference proteome</keyword>
<keyword evidence="2" id="KW-0460">Magnesium</keyword>
<protein>
    <submittedName>
        <fullName evidence="4">Endonuclease</fullName>
    </submittedName>
</protein>
<dbReference type="InterPro" id="IPR054307">
    <property type="entry name" value="I-HmuI_NUMOD-like"/>
</dbReference>
<dbReference type="GO" id="GO:0004519">
    <property type="term" value="F:endonuclease activity"/>
    <property type="evidence" value="ECO:0007669"/>
    <property type="project" value="UniProtKB-KW"/>
</dbReference>
<accession>A0A7M1RU99</accession>
<evidence type="ECO:0000313" key="4">
    <source>
        <dbReference type="EMBL" id="QOR57392.1"/>
    </source>
</evidence>
<evidence type="ECO:0000313" key="5">
    <source>
        <dbReference type="Proteomes" id="UP000593598"/>
    </source>
</evidence>
<dbReference type="RefSeq" id="YP_010112844.1">
    <property type="nucleotide sequence ID" value="NC_055896.1"/>
</dbReference>
<dbReference type="SMART" id="SM00465">
    <property type="entry name" value="GIYc"/>
    <property type="match status" value="1"/>
</dbReference>
<dbReference type="Proteomes" id="UP000593598">
    <property type="component" value="Segment"/>
</dbReference>
<dbReference type="Gene3D" id="3.40.1440.10">
    <property type="entry name" value="GIY-YIG endonuclease"/>
    <property type="match status" value="1"/>
</dbReference>
<dbReference type="InterPro" id="IPR000305">
    <property type="entry name" value="GIY-YIG_endonuc"/>
</dbReference>
<keyword evidence="4" id="KW-0540">Nuclease</keyword>
<dbReference type="EMBL" id="MT774403">
    <property type="protein sequence ID" value="QOR57392.1"/>
    <property type="molecule type" value="Genomic_DNA"/>
</dbReference>
<dbReference type="Gene3D" id="1.10.10.10">
    <property type="entry name" value="Winged helix-like DNA-binding domain superfamily/Winged helix DNA-binding domain"/>
    <property type="match status" value="2"/>
</dbReference>
<sequence length="272" mass="31403">MITWKLSDILDIPKQAGIYQIKNVLNGHSYIGSTNNFYDRLIQHRSHLRKLKHHSIALQRAYDKYGEYNFEVNILEICSPVRDTLLYLEQKYLDLNPEYNISKIASHPSNTGHKMPLQAKKRLHNLYYGKKRDPKIVDKATKNRIGKGCKNVYCYNKDGEFIGCFLNSKQAVKLLNLNVTPGTINKCCTGLCKSIGGFIWSYDYKTNISYKKDNAKRTKIVRIYKDGTEKIYSSITEAAKDTGNINNKSAISDCLRGRRKTAYGSKWRYYND</sequence>
<dbReference type="CDD" id="cd10437">
    <property type="entry name" value="GIY-YIG_HE_I-TevI_like"/>
    <property type="match status" value="1"/>
</dbReference>
<dbReference type="SMART" id="SM00497">
    <property type="entry name" value="IENR1"/>
    <property type="match status" value="2"/>
</dbReference>
<evidence type="ECO:0000256" key="1">
    <source>
        <dbReference type="ARBA" id="ARBA00001946"/>
    </source>
</evidence>